<keyword evidence="2" id="KW-0456">Lyase</keyword>
<dbReference type="AlphaFoldDB" id="A0A6J4QEB5"/>
<feature type="region of interest" description="Disordered" evidence="1">
    <location>
        <begin position="16"/>
        <end position="161"/>
    </location>
</feature>
<feature type="non-terminal residue" evidence="2">
    <location>
        <position position="161"/>
    </location>
</feature>
<dbReference type="GO" id="GO:0019171">
    <property type="term" value="F:(3R)-hydroxyacyl-[acyl-carrier-protein] dehydratase activity"/>
    <property type="evidence" value="ECO:0007669"/>
    <property type="project" value="UniProtKB-EC"/>
</dbReference>
<evidence type="ECO:0000313" key="2">
    <source>
        <dbReference type="EMBL" id="CAA9442453.1"/>
    </source>
</evidence>
<evidence type="ECO:0000256" key="1">
    <source>
        <dbReference type="SAM" id="MobiDB-lite"/>
    </source>
</evidence>
<reference evidence="2" key="1">
    <citation type="submission" date="2020-02" db="EMBL/GenBank/DDBJ databases">
        <authorList>
            <person name="Meier V. D."/>
        </authorList>
    </citation>
    <scope>NUCLEOTIDE SEQUENCE</scope>
    <source>
        <strain evidence="2">AVDCRST_MAG64</strain>
    </source>
</reference>
<protein>
    <submittedName>
        <fullName evidence="2">3-hydroxyacyl-[acyl-carrier-protein] dehydratase, FabZ form</fullName>
        <ecNumber evidence="2">4.2.1.59</ecNumber>
    </submittedName>
</protein>
<gene>
    <name evidence="2" type="ORF">AVDCRST_MAG64-4290</name>
</gene>
<proteinExistence type="predicted"/>
<feature type="compositionally biased region" description="Basic and acidic residues" evidence="1">
    <location>
        <begin position="16"/>
        <end position="26"/>
    </location>
</feature>
<dbReference type="EC" id="4.2.1.59" evidence="2"/>
<accession>A0A6J4QEB5</accession>
<feature type="non-terminal residue" evidence="2">
    <location>
        <position position="1"/>
    </location>
</feature>
<feature type="compositionally biased region" description="Basic and acidic residues" evidence="1">
    <location>
        <begin position="64"/>
        <end position="74"/>
    </location>
</feature>
<dbReference type="EMBL" id="CADCUQ010000998">
    <property type="protein sequence ID" value="CAA9442453.1"/>
    <property type="molecule type" value="Genomic_DNA"/>
</dbReference>
<sequence>HALDLDRQVRRVHVAHVRDGGEERLAGRGAPARPLPGVPGRAAQLDRRGHGPDRGHLGGRGAGLRREGDPRQGRPGDVPPARAPGRHDHLRRPHPAVERTGRVRRGYRYGRAGPRGRDRADVQPHRPEHGRLEVPRAQLRVHGAVHGTAEDVSPGGERHDL</sequence>
<feature type="compositionally biased region" description="Basic and acidic residues" evidence="1">
    <location>
        <begin position="115"/>
        <end position="134"/>
    </location>
</feature>
<organism evidence="2">
    <name type="scientific">uncultured Phycisphaerae bacterium</name>
    <dbReference type="NCBI Taxonomy" id="904963"/>
    <lineage>
        <taxon>Bacteria</taxon>
        <taxon>Pseudomonadati</taxon>
        <taxon>Planctomycetota</taxon>
        <taxon>Phycisphaerae</taxon>
        <taxon>environmental samples</taxon>
    </lineage>
</organism>
<feature type="compositionally biased region" description="Basic and acidic residues" evidence="1">
    <location>
        <begin position="44"/>
        <end position="56"/>
    </location>
</feature>
<name>A0A6J4QEB5_9BACT</name>